<evidence type="ECO:0000256" key="6">
    <source>
        <dbReference type="ARBA" id="ARBA00023136"/>
    </source>
</evidence>
<feature type="transmembrane region" description="Helical" evidence="7">
    <location>
        <begin position="192"/>
        <end position="214"/>
    </location>
</feature>
<feature type="transmembrane region" description="Helical" evidence="7">
    <location>
        <begin position="21"/>
        <end position="43"/>
    </location>
</feature>
<dbReference type="Proteomes" id="UP000886858">
    <property type="component" value="Unassembled WGS sequence"/>
</dbReference>
<dbReference type="Pfam" id="PF00528">
    <property type="entry name" value="BPD_transp_1"/>
    <property type="match status" value="1"/>
</dbReference>
<evidence type="ECO:0000256" key="7">
    <source>
        <dbReference type="RuleBase" id="RU363032"/>
    </source>
</evidence>
<comment type="caution">
    <text evidence="9">The sequence shown here is derived from an EMBL/GenBank/DDBJ whole genome shotgun (WGS) entry which is preliminary data.</text>
</comment>
<comment type="subcellular location">
    <subcellularLocation>
        <location evidence="1 7">Cell membrane</location>
        <topology evidence="1 7">Multi-pass membrane protein</topology>
    </subcellularLocation>
</comment>
<evidence type="ECO:0000256" key="5">
    <source>
        <dbReference type="ARBA" id="ARBA00022989"/>
    </source>
</evidence>
<feature type="transmembrane region" description="Helical" evidence="7">
    <location>
        <begin position="266"/>
        <end position="286"/>
    </location>
</feature>
<dbReference type="SUPFAM" id="SSF161098">
    <property type="entry name" value="MetI-like"/>
    <property type="match status" value="1"/>
</dbReference>
<dbReference type="InterPro" id="IPR035906">
    <property type="entry name" value="MetI-like_sf"/>
</dbReference>
<dbReference type="AlphaFoldDB" id="A0A9D2I6S1"/>
<evidence type="ECO:0000256" key="4">
    <source>
        <dbReference type="ARBA" id="ARBA00022692"/>
    </source>
</evidence>
<evidence type="ECO:0000256" key="1">
    <source>
        <dbReference type="ARBA" id="ARBA00004651"/>
    </source>
</evidence>
<sequence>MKKNNLTSVKVKESLGDRIFSVINAVILILLCVVTLYPIWYVVCASFTSNTYLVSHPGLLLWPHEFTVGAYGLALTHPLLLSGYRNILIVLVVSLPINILLTLFTGYFLASKKMMFKPVVQFLILFTMFFSGGMIPAYLNIRDLGLYNSLWALILPGALSVYNSIICKTAIEGLPDSLRESAYIDGANDLVILFRIVAPLIKPTLAVLLLYYGVGHWNSWFNASIYLKDNEKLPIQNIMRAILIANSNVLNSAAAENDQVNQFAEAIKYSTIVLTTVPVLCIYPFVQKYFVKGVMIGAVKG</sequence>
<dbReference type="InterPro" id="IPR000515">
    <property type="entry name" value="MetI-like"/>
</dbReference>
<evidence type="ECO:0000259" key="8">
    <source>
        <dbReference type="PROSITE" id="PS50928"/>
    </source>
</evidence>
<name>A0A9D2I6S1_9FIRM</name>
<feature type="transmembrane region" description="Helical" evidence="7">
    <location>
        <begin position="87"/>
        <end position="110"/>
    </location>
</feature>
<proteinExistence type="inferred from homology"/>
<accession>A0A9D2I6S1</accession>
<dbReference type="GO" id="GO:0005886">
    <property type="term" value="C:plasma membrane"/>
    <property type="evidence" value="ECO:0007669"/>
    <property type="project" value="UniProtKB-SubCell"/>
</dbReference>
<reference evidence="9" key="1">
    <citation type="journal article" date="2021" name="PeerJ">
        <title>Extensive microbial diversity within the chicken gut microbiome revealed by metagenomics and culture.</title>
        <authorList>
            <person name="Gilroy R."/>
            <person name="Ravi A."/>
            <person name="Getino M."/>
            <person name="Pursley I."/>
            <person name="Horton D.L."/>
            <person name="Alikhan N.F."/>
            <person name="Baker D."/>
            <person name="Gharbi K."/>
            <person name="Hall N."/>
            <person name="Watson M."/>
            <person name="Adriaenssens E.M."/>
            <person name="Foster-Nyarko E."/>
            <person name="Jarju S."/>
            <person name="Secka A."/>
            <person name="Antonio M."/>
            <person name="Oren A."/>
            <person name="Chaudhuri R.R."/>
            <person name="La Ragione R."/>
            <person name="Hildebrand F."/>
            <person name="Pallen M.J."/>
        </authorList>
    </citation>
    <scope>NUCLEOTIDE SEQUENCE</scope>
    <source>
        <strain evidence="9">CHK179-7159</strain>
    </source>
</reference>
<feature type="transmembrane region" description="Helical" evidence="7">
    <location>
        <begin position="122"/>
        <end position="139"/>
    </location>
</feature>
<keyword evidence="5 7" id="KW-1133">Transmembrane helix</keyword>
<feature type="transmembrane region" description="Helical" evidence="7">
    <location>
        <begin position="151"/>
        <end position="171"/>
    </location>
</feature>
<protein>
    <submittedName>
        <fullName evidence="9">Carbohydrate ABC transporter permease</fullName>
    </submittedName>
</protein>
<feature type="domain" description="ABC transmembrane type-1" evidence="8">
    <location>
        <begin position="84"/>
        <end position="284"/>
    </location>
</feature>
<dbReference type="Gene3D" id="1.10.3720.10">
    <property type="entry name" value="MetI-like"/>
    <property type="match status" value="1"/>
</dbReference>
<dbReference type="GO" id="GO:0055085">
    <property type="term" value="P:transmembrane transport"/>
    <property type="evidence" value="ECO:0007669"/>
    <property type="project" value="InterPro"/>
</dbReference>
<reference evidence="9" key="2">
    <citation type="submission" date="2021-04" db="EMBL/GenBank/DDBJ databases">
        <authorList>
            <person name="Gilroy R."/>
        </authorList>
    </citation>
    <scope>NUCLEOTIDE SEQUENCE</scope>
    <source>
        <strain evidence="9">CHK179-7159</strain>
    </source>
</reference>
<dbReference type="EMBL" id="DWYY01000101">
    <property type="protein sequence ID" value="HJA93302.1"/>
    <property type="molecule type" value="Genomic_DNA"/>
</dbReference>
<dbReference type="CDD" id="cd06261">
    <property type="entry name" value="TM_PBP2"/>
    <property type="match status" value="1"/>
</dbReference>
<gene>
    <name evidence="9" type="ORF">H9717_09365</name>
</gene>
<keyword evidence="3" id="KW-1003">Cell membrane</keyword>
<evidence type="ECO:0000313" key="10">
    <source>
        <dbReference type="Proteomes" id="UP000886858"/>
    </source>
</evidence>
<keyword evidence="4 7" id="KW-0812">Transmembrane</keyword>
<dbReference type="PANTHER" id="PTHR43744:SF9">
    <property type="entry name" value="POLYGALACTURONAN_RHAMNOGALACTURONAN TRANSPORT SYSTEM PERMEASE PROTEIN YTCP"/>
    <property type="match status" value="1"/>
</dbReference>
<dbReference type="PROSITE" id="PS50928">
    <property type="entry name" value="ABC_TM1"/>
    <property type="match status" value="1"/>
</dbReference>
<evidence type="ECO:0000256" key="2">
    <source>
        <dbReference type="ARBA" id="ARBA00022448"/>
    </source>
</evidence>
<keyword evidence="2 7" id="KW-0813">Transport</keyword>
<comment type="similarity">
    <text evidence="7">Belongs to the binding-protein-dependent transport system permease family.</text>
</comment>
<dbReference type="PANTHER" id="PTHR43744">
    <property type="entry name" value="ABC TRANSPORTER PERMEASE PROTEIN MG189-RELATED-RELATED"/>
    <property type="match status" value="1"/>
</dbReference>
<organism evidence="9 10">
    <name type="scientific">Candidatus Eisenbergiella merdipullorum</name>
    <dbReference type="NCBI Taxonomy" id="2838553"/>
    <lineage>
        <taxon>Bacteria</taxon>
        <taxon>Bacillati</taxon>
        <taxon>Bacillota</taxon>
        <taxon>Clostridia</taxon>
        <taxon>Lachnospirales</taxon>
        <taxon>Lachnospiraceae</taxon>
        <taxon>Eisenbergiella</taxon>
    </lineage>
</organism>
<evidence type="ECO:0000256" key="3">
    <source>
        <dbReference type="ARBA" id="ARBA00022475"/>
    </source>
</evidence>
<evidence type="ECO:0000313" key="9">
    <source>
        <dbReference type="EMBL" id="HJA93302.1"/>
    </source>
</evidence>
<keyword evidence="6 7" id="KW-0472">Membrane</keyword>